<evidence type="ECO:0008006" key="3">
    <source>
        <dbReference type="Google" id="ProtNLM"/>
    </source>
</evidence>
<dbReference type="GO" id="GO:0048244">
    <property type="term" value="F:phytanoyl-CoA dioxygenase activity"/>
    <property type="evidence" value="ECO:0007669"/>
    <property type="project" value="InterPro"/>
</dbReference>
<evidence type="ECO:0000313" key="2">
    <source>
        <dbReference type="Proteomes" id="UP000509510"/>
    </source>
</evidence>
<sequence length="409" mass="45620">MNLTSQRLFSQSSPPSLDDFHRLCSESAKPETYPLAASIEKNVPIYNLSEYEDALASDDPTIAKLQDEWYQILLSGPGVFVLKGMYTNQPQFSSARDNATRAFERIISHEKTLQKNGDSKGDHFAGKGANERIWNSFGKHALVDPASFSEYYSNPWLSHVCNSWLGPAYRVTAQVNVVKPQGKAQNPHRDYHLGFQDQPHCAQYPRGAQVASQFLTLQGAVAHTDMPLASGPTRLLPFSQRFEDGYLAYREDSFQQYFLENYVALPLEKGDGIFFNPALFHAAGANETADFNRMANLLQISSAFGKAMESVDSLPIVERCWGILAEKYTASTASKKEKLELSSLVQAIADGYPFPTNLDNRPPAPSGMAPESEQQLLVRGLEAGWTRARVVEEMRKMRSDAADVFEWNS</sequence>
<evidence type="ECO:0000313" key="1">
    <source>
        <dbReference type="EMBL" id="QKX54764.1"/>
    </source>
</evidence>
<dbReference type="Proteomes" id="UP000509510">
    <property type="component" value="Chromosome I"/>
</dbReference>
<organism evidence="1 2">
    <name type="scientific">Talaromyces rugulosus</name>
    <name type="common">Penicillium rugulosum</name>
    <dbReference type="NCBI Taxonomy" id="121627"/>
    <lineage>
        <taxon>Eukaryota</taxon>
        <taxon>Fungi</taxon>
        <taxon>Dikarya</taxon>
        <taxon>Ascomycota</taxon>
        <taxon>Pezizomycotina</taxon>
        <taxon>Eurotiomycetes</taxon>
        <taxon>Eurotiomycetidae</taxon>
        <taxon>Eurotiales</taxon>
        <taxon>Trichocomaceae</taxon>
        <taxon>Talaromyces</taxon>
        <taxon>Talaromyces sect. Islandici</taxon>
    </lineage>
</organism>
<gene>
    <name evidence="1" type="ORF">TRUGW13939_01853</name>
</gene>
<dbReference type="EMBL" id="CP055898">
    <property type="protein sequence ID" value="QKX54764.1"/>
    <property type="molecule type" value="Genomic_DNA"/>
</dbReference>
<accession>A0A7H8QLM5</accession>
<dbReference type="OrthoDB" id="187894at2759"/>
<dbReference type="AlphaFoldDB" id="A0A7H8QLM5"/>
<name>A0A7H8QLM5_TALRU</name>
<dbReference type="InterPro" id="IPR047128">
    <property type="entry name" value="PhyH"/>
</dbReference>
<dbReference type="PANTHER" id="PTHR21308">
    <property type="entry name" value="PHYTANOYL-COA ALPHA-HYDROXYLASE"/>
    <property type="match status" value="1"/>
</dbReference>
<dbReference type="KEGG" id="trg:TRUGW13939_01853"/>
<dbReference type="SUPFAM" id="SSF51197">
    <property type="entry name" value="Clavaminate synthase-like"/>
    <property type="match status" value="1"/>
</dbReference>
<dbReference type="PANTHER" id="PTHR21308:SF8">
    <property type="entry name" value="PHYTANOYL-COA DIOXYGENASE FAMILY PROTEIN (AFU_ORTHOLOGUE AFUA_2G09620)"/>
    <property type="match status" value="1"/>
</dbReference>
<dbReference type="GO" id="GO:0001561">
    <property type="term" value="P:fatty acid alpha-oxidation"/>
    <property type="evidence" value="ECO:0007669"/>
    <property type="project" value="InterPro"/>
</dbReference>
<dbReference type="Gene3D" id="2.60.120.620">
    <property type="entry name" value="q2cbj1_9rhob like domain"/>
    <property type="match status" value="1"/>
</dbReference>
<dbReference type="RefSeq" id="XP_035340943.1">
    <property type="nucleotide sequence ID" value="XM_035485050.1"/>
</dbReference>
<dbReference type="GeneID" id="55989363"/>
<protein>
    <recommendedName>
        <fullName evidence="3">Phytanoyl-CoA dioxygenase family protein</fullName>
    </recommendedName>
</protein>
<dbReference type="Pfam" id="PF05721">
    <property type="entry name" value="PhyH"/>
    <property type="match status" value="1"/>
</dbReference>
<keyword evidence="2" id="KW-1185">Reference proteome</keyword>
<proteinExistence type="predicted"/>
<reference evidence="2" key="1">
    <citation type="submission" date="2020-06" db="EMBL/GenBank/DDBJ databases">
        <title>A chromosome-scale genome assembly of Talaromyces rugulosus W13939.</title>
        <authorList>
            <person name="Wang B."/>
            <person name="Guo L."/>
            <person name="Ye K."/>
            <person name="Wang L."/>
        </authorList>
    </citation>
    <scope>NUCLEOTIDE SEQUENCE [LARGE SCALE GENOMIC DNA]</scope>
    <source>
        <strain evidence="2">W13939</strain>
    </source>
</reference>
<dbReference type="InterPro" id="IPR008775">
    <property type="entry name" value="Phytyl_CoA_dOase-like"/>
</dbReference>